<dbReference type="EMBL" id="LPXL01000029">
    <property type="protein sequence ID" value="KZD03169.1"/>
    <property type="molecule type" value="Genomic_DNA"/>
</dbReference>
<protein>
    <submittedName>
        <fullName evidence="1">Uncharacterized protein</fullName>
    </submittedName>
</protein>
<evidence type="ECO:0000313" key="2">
    <source>
        <dbReference type="Proteomes" id="UP000076167"/>
    </source>
</evidence>
<dbReference type="Proteomes" id="UP000076167">
    <property type="component" value="Unassembled WGS sequence"/>
</dbReference>
<comment type="caution">
    <text evidence="1">The sequence shown here is derived from an EMBL/GenBank/DDBJ whole genome shotgun (WGS) entry which is preliminary data.</text>
</comment>
<keyword evidence="2" id="KW-1185">Reference proteome</keyword>
<accession>A0ABR5Y1Y7</accession>
<gene>
    <name evidence="1" type="ORF">AUP40_18395</name>
</gene>
<sequence>MTGEVRLVEEGALNLPVAATMAAGGSVELWPVKGGPAGSMSPKFVRTSSVAGNVAIAGSDRSGT</sequence>
<organism evidence="1 2">
    <name type="scientific">Thalassospira xiamenensis</name>
    <dbReference type="NCBI Taxonomy" id="220697"/>
    <lineage>
        <taxon>Bacteria</taxon>
        <taxon>Pseudomonadati</taxon>
        <taxon>Pseudomonadota</taxon>
        <taxon>Alphaproteobacteria</taxon>
        <taxon>Rhodospirillales</taxon>
        <taxon>Thalassospiraceae</taxon>
        <taxon>Thalassospira</taxon>
    </lineage>
</organism>
<name>A0ABR5Y1Y7_9PROT</name>
<reference evidence="1 2" key="1">
    <citation type="submission" date="2015-12" db="EMBL/GenBank/DDBJ databases">
        <title>Genome sequence of Thalassospira xiamenensis MCCC 1A03005.</title>
        <authorList>
            <person name="Lu L."/>
            <person name="Lai Q."/>
            <person name="Shao Z."/>
            <person name="Qian P."/>
        </authorList>
    </citation>
    <scope>NUCLEOTIDE SEQUENCE [LARGE SCALE GENOMIC DNA]</scope>
    <source>
        <strain evidence="1 2">MCCC 1A03005</strain>
    </source>
</reference>
<evidence type="ECO:0000313" key="1">
    <source>
        <dbReference type="EMBL" id="KZD03169.1"/>
    </source>
</evidence>
<proteinExistence type="predicted"/>